<reference evidence="3" key="1">
    <citation type="submission" date="2020-12" db="EMBL/GenBank/DDBJ databases">
        <authorList>
            <person name="Huq M.A."/>
        </authorList>
    </citation>
    <scope>NUCLEOTIDE SEQUENCE</scope>
    <source>
        <strain evidence="3">MAHUQ-46</strain>
    </source>
</reference>
<evidence type="ECO:0000256" key="1">
    <source>
        <dbReference type="SAM" id="MobiDB-lite"/>
    </source>
</evidence>
<accession>A0A934MPZ3</accession>
<evidence type="ECO:0000313" key="4">
    <source>
        <dbReference type="Proteomes" id="UP000640274"/>
    </source>
</evidence>
<feature type="compositionally biased region" description="Basic and acidic residues" evidence="1">
    <location>
        <begin position="100"/>
        <end position="111"/>
    </location>
</feature>
<feature type="chain" id="PRO_5037750026" description="Copper amine oxidase-like N-terminal domain-containing protein" evidence="2">
    <location>
        <begin position="27"/>
        <end position="234"/>
    </location>
</feature>
<evidence type="ECO:0000313" key="3">
    <source>
        <dbReference type="EMBL" id="MBJ6360879.1"/>
    </source>
</evidence>
<dbReference type="AlphaFoldDB" id="A0A934MPZ3"/>
<comment type="caution">
    <text evidence="3">The sequence shown here is derived from an EMBL/GenBank/DDBJ whole genome shotgun (WGS) entry which is preliminary data.</text>
</comment>
<feature type="region of interest" description="Disordered" evidence="1">
    <location>
        <begin position="87"/>
        <end position="114"/>
    </location>
</feature>
<organism evidence="3 4">
    <name type="scientific">Paenibacillus roseus</name>
    <dbReference type="NCBI Taxonomy" id="2798579"/>
    <lineage>
        <taxon>Bacteria</taxon>
        <taxon>Bacillati</taxon>
        <taxon>Bacillota</taxon>
        <taxon>Bacilli</taxon>
        <taxon>Bacillales</taxon>
        <taxon>Paenibacillaceae</taxon>
        <taxon>Paenibacillus</taxon>
    </lineage>
</organism>
<evidence type="ECO:0008006" key="5">
    <source>
        <dbReference type="Google" id="ProtNLM"/>
    </source>
</evidence>
<keyword evidence="2" id="KW-0732">Signal</keyword>
<name>A0A934MPZ3_9BACL</name>
<dbReference type="EMBL" id="JAELUP010000014">
    <property type="protein sequence ID" value="MBJ6360879.1"/>
    <property type="molecule type" value="Genomic_DNA"/>
</dbReference>
<sequence>MKKSIITLAAGVLIGVSISYAGPAWAAAKQYILNEVNYPVVVDGKIYKDATSPILNYNGSTYIPLAKIGDLTGVAYKWNADKKRVEISTGKSSSSSDGPAGRKNDNLKPDTEVEIDEPQVKGYKGISDEADVNIEIAKVYKVSPPPLLSQGWVSEDLFYDVFKYNRLYSEDKPGVEVVNIGKNYDVLITFEFPDGWSDTDEQKEINVNGVRVKRYLDTNYYNIADFEKKLSIKK</sequence>
<dbReference type="Proteomes" id="UP000640274">
    <property type="component" value="Unassembled WGS sequence"/>
</dbReference>
<keyword evidence="4" id="KW-1185">Reference proteome</keyword>
<protein>
    <recommendedName>
        <fullName evidence="5">Copper amine oxidase-like N-terminal domain-containing protein</fullName>
    </recommendedName>
</protein>
<feature type="signal peptide" evidence="2">
    <location>
        <begin position="1"/>
        <end position="26"/>
    </location>
</feature>
<dbReference type="RefSeq" id="WP_199018435.1">
    <property type="nucleotide sequence ID" value="NZ_JAELUP010000014.1"/>
</dbReference>
<gene>
    <name evidence="3" type="ORF">JFN88_06050</name>
</gene>
<evidence type="ECO:0000256" key="2">
    <source>
        <dbReference type="SAM" id="SignalP"/>
    </source>
</evidence>
<proteinExistence type="predicted"/>